<protein>
    <submittedName>
        <fullName evidence="2">Uncharacterized protein</fullName>
    </submittedName>
</protein>
<feature type="compositionally biased region" description="Basic and acidic residues" evidence="1">
    <location>
        <begin position="196"/>
        <end position="207"/>
    </location>
</feature>
<sequence>MACFKVPSKYVYPKDMCELIRELTNVIEKKKIEDVDRKKLWDITNNMYDQWVKVAESEKEKDKKDYFKLISFLTLLLSTNWFTEQQEEIEFIINEIYYNYIGVDESFPEEEITRAIENSLGAEVKKCIINKNALTVEFIKGDYGEGVFDGKLVLDINDGLFLHTQKEILQYTGKLPVDSYEIELAINSYNWKQYEQKGNKEQKTKEKTKQKKRNRRNGTEEIEQKK</sequence>
<evidence type="ECO:0000313" key="3">
    <source>
        <dbReference type="Proteomes" id="UP000219799"/>
    </source>
</evidence>
<dbReference type="EMBL" id="LT594497">
    <property type="protein sequence ID" value="SBT71281.1"/>
    <property type="molecule type" value="Genomic_DNA"/>
</dbReference>
<accession>A0A1C3KCH6</accession>
<feature type="region of interest" description="Disordered" evidence="1">
    <location>
        <begin position="196"/>
        <end position="226"/>
    </location>
</feature>
<evidence type="ECO:0000256" key="1">
    <source>
        <dbReference type="SAM" id="MobiDB-lite"/>
    </source>
</evidence>
<dbReference type="VEuPathDB" id="PlasmoDB:PmUG01_09027300"/>
<feature type="compositionally biased region" description="Basic and acidic residues" evidence="1">
    <location>
        <begin position="217"/>
        <end position="226"/>
    </location>
</feature>
<dbReference type="Proteomes" id="UP000219799">
    <property type="component" value="Chromosome 9"/>
</dbReference>
<reference evidence="2 3" key="1">
    <citation type="submission" date="2016-06" db="EMBL/GenBank/DDBJ databases">
        <authorList>
            <consortium name="Pathogen Informatics"/>
        </authorList>
    </citation>
    <scope>NUCLEOTIDE SEQUENCE [LARGE SCALE GENOMIC DNA]</scope>
    <source>
        <strain evidence="2">PmlGA01</strain>
    </source>
</reference>
<gene>
    <name evidence="2" type="primary">PmlGA01_090019000</name>
    <name evidence="2" type="ORF">PMLGA01_090019000</name>
</gene>
<dbReference type="AlphaFoldDB" id="A0A1C3KCH6"/>
<organism evidence="2 3">
    <name type="scientific">Plasmodium malariae</name>
    <dbReference type="NCBI Taxonomy" id="5858"/>
    <lineage>
        <taxon>Eukaryota</taxon>
        <taxon>Sar</taxon>
        <taxon>Alveolata</taxon>
        <taxon>Apicomplexa</taxon>
        <taxon>Aconoidasida</taxon>
        <taxon>Haemosporida</taxon>
        <taxon>Plasmodiidae</taxon>
        <taxon>Plasmodium</taxon>
        <taxon>Plasmodium (Plasmodium)</taxon>
    </lineage>
</organism>
<name>A0A1C3KCH6_PLAMA</name>
<proteinExistence type="predicted"/>
<evidence type="ECO:0000313" key="2">
    <source>
        <dbReference type="EMBL" id="SBT71281.1"/>
    </source>
</evidence>